<organism evidence="2 3">
    <name type="scientific">Dreissena polymorpha</name>
    <name type="common">Zebra mussel</name>
    <name type="synonym">Mytilus polymorpha</name>
    <dbReference type="NCBI Taxonomy" id="45954"/>
    <lineage>
        <taxon>Eukaryota</taxon>
        <taxon>Metazoa</taxon>
        <taxon>Spiralia</taxon>
        <taxon>Lophotrochozoa</taxon>
        <taxon>Mollusca</taxon>
        <taxon>Bivalvia</taxon>
        <taxon>Autobranchia</taxon>
        <taxon>Heteroconchia</taxon>
        <taxon>Euheterodonta</taxon>
        <taxon>Imparidentia</taxon>
        <taxon>Neoheterodontei</taxon>
        <taxon>Myida</taxon>
        <taxon>Dreissenoidea</taxon>
        <taxon>Dreissenidae</taxon>
        <taxon>Dreissena</taxon>
    </lineage>
</organism>
<sequence length="536" mass="60090">MSQINAVLAGMQTSLQYDHFKGALYPLTLDCVPVQKVFPIKSLVQIASDYIVKDATMTLSAIEVMPQEVFTVLLQQALEGNRDRAVDVLLTKWPLPTLSLKKFAPNIFTNLGLLHSQSELIKVAKQGLRYTTCIAHNFLETLKRKCDTRLKVVDISGYPTAEVITYYLATHCMLAHNEARQNMMIRKYEEAVKLLPENEACARERFTTDQSLPDDNFVVKLDVFISSEASLYELCKALKVSGFQESTLKLIVNKLDATCLGAGKVEILLEQLNPELLHGLSLKFNSINSEELSKLCPLLRTLTNLTILDLSGNMINLSVAASDACVNFTDTLGSLGHLVRLDLSNNIVRGNLRRVLSAVVQPLQYLSLEGCGLSPVDIAYLSVSHHSASVCELLLSNNNLRQSLSSLMALLRNLKTSLKLIQLENCSFSDENCSMLSESMKRLTSVVYLDLQDNLFSRNNVYQLGVSLACLETLQYLRVSYPTDSYHDDPEVQNQSQKEFVVMLGELIYREKQRLHQNEKTLSVIFCHLPHVHVQI</sequence>
<name>A0A9D4LBF3_DREPO</name>
<dbReference type="Gene3D" id="3.80.10.10">
    <property type="entry name" value="Ribonuclease Inhibitor"/>
    <property type="match status" value="1"/>
</dbReference>
<keyword evidence="3" id="KW-1185">Reference proteome</keyword>
<reference evidence="2" key="2">
    <citation type="submission" date="2020-11" db="EMBL/GenBank/DDBJ databases">
        <authorList>
            <person name="McCartney M.A."/>
            <person name="Auch B."/>
            <person name="Kono T."/>
            <person name="Mallez S."/>
            <person name="Becker A."/>
            <person name="Gohl D.M."/>
            <person name="Silverstein K.A.T."/>
            <person name="Koren S."/>
            <person name="Bechman K.B."/>
            <person name="Herman A."/>
            <person name="Abrahante J.E."/>
            <person name="Garbe J."/>
        </authorList>
    </citation>
    <scope>NUCLEOTIDE SEQUENCE</scope>
    <source>
        <strain evidence="2">Duluth1</strain>
        <tissue evidence="2">Whole animal</tissue>
    </source>
</reference>
<keyword evidence="1" id="KW-0677">Repeat</keyword>
<protein>
    <submittedName>
        <fullName evidence="2">Uncharacterized protein</fullName>
    </submittedName>
</protein>
<dbReference type="PANTHER" id="PTHR14224">
    <property type="entry name" value="SIMILAR TO PREFERENTIALLY EXPRESSED ANTIGEN IN MELANOMA-LIKE 3"/>
    <property type="match status" value="1"/>
</dbReference>
<reference evidence="2" key="1">
    <citation type="journal article" date="2019" name="bioRxiv">
        <title>The Genome of the Zebra Mussel, Dreissena polymorpha: A Resource for Invasive Species Research.</title>
        <authorList>
            <person name="McCartney M.A."/>
            <person name="Auch B."/>
            <person name="Kono T."/>
            <person name="Mallez S."/>
            <person name="Zhang Y."/>
            <person name="Obille A."/>
            <person name="Becker A."/>
            <person name="Abrahante J.E."/>
            <person name="Garbe J."/>
            <person name="Badalamenti J.P."/>
            <person name="Herman A."/>
            <person name="Mangelson H."/>
            <person name="Liachko I."/>
            <person name="Sullivan S."/>
            <person name="Sone E.D."/>
            <person name="Koren S."/>
            <person name="Silverstein K.A.T."/>
            <person name="Beckman K.B."/>
            <person name="Gohl D.M."/>
        </authorList>
    </citation>
    <scope>NUCLEOTIDE SEQUENCE</scope>
    <source>
        <strain evidence="2">Duluth1</strain>
        <tissue evidence="2">Whole animal</tissue>
    </source>
</reference>
<evidence type="ECO:0000313" key="2">
    <source>
        <dbReference type="EMBL" id="KAH3855051.1"/>
    </source>
</evidence>
<proteinExistence type="predicted"/>
<dbReference type="InterPro" id="IPR050694">
    <property type="entry name" value="LRRC14/PRAME"/>
</dbReference>
<dbReference type="AlphaFoldDB" id="A0A9D4LBF3"/>
<dbReference type="GO" id="GO:0005737">
    <property type="term" value="C:cytoplasm"/>
    <property type="evidence" value="ECO:0007669"/>
    <property type="project" value="TreeGrafter"/>
</dbReference>
<dbReference type="EMBL" id="JAIWYP010000003">
    <property type="protein sequence ID" value="KAH3855051.1"/>
    <property type="molecule type" value="Genomic_DNA"/>
</dbReference>
<accession>A0A9D4LBF3</accession>
<dbReference type="SUPFAM" id="SSF52047">
    <property type="entry name" value="RNI-like"/>
    <property type="match status" value="1"/>
</dbReference>
<dbReference type="Proteomes" id="UP000828390">
    <property type="component" value="Unassembled WGS sequence"/>
</dbReference>
<gene>
    <name evidence="2" type="ORF">DPMN_097611</name>
</gene>
<comment type="caution">
    <text evidence="2">The sequence shown here is derived from an EMBL/GenBank/DDBJ whole genome shotgun (WGS) entry which is preliminary data.</text>
</comment>
<dbReference type="OrthoDB" id="6479713at2759"/>
<evidence type="ECO:0000256" key="1">
    <source>
        <dbReference type="ARBA" id="ARBA00022737"/>
    </source>
</evidence>
<dbReference type="InterPro" id="IPR032675">
    <property type="entry name" value="LRR_dom_sf"/>
</dbReference>
<evidence type="ECO:0000313" key="3">
    <source>
        <dbReference type="Proteomes" id="UP000828390"/>
    </source>
</evidence>
<dbReference type="PANTHER" id="PTHR14224:SF37">
    <property type="entry name" value="LEUCINE-RICH REPEAT-CONTAINING PROTEIN 14"/>
    <property type="match status" value="1"/>
</dbReference>